<evidence type="ECO:0000313" key="2">
    <source>
        <dbReference type="Proteomes" id="UP000184082"/>
    </source>
</evidence>
<dbReference type="Gene3D" id="4.10.280.10">
    <property type="entry name" value="Helix-loop-helix DNA-binding domain"/>
    <property type="match status" value="1"/>
</dbReference>
<dbReference type="Proteomes" id="UP000184082">
    <property type="component" value="Unassembled WGS sequence"/>
</dbReference>
<protein>
    <submittedName>
        <fullName evidence="1">Spo0E like sporulation regulatory protein</fullName>
    </submittedName>
</protein>
<name>A0A1M6Q562_9FIRM</name>
<dbReference type="InterPro" id="IPR018540">
    <property type="entry name" value="Spo0E-like"/>
</dbReference>
<dbReference type="GO" id="GO:0046983">
    <property type="term" value="F:protein dimerization activity"/>
    <property type="evidence" value="ECO:0007669"/>
    <property type="project" value="InterPro"/>
</dbReference>
<dbReference type="GO" id="GO:0043937">
    <property type="term" value="P:regulation of sporulation"/>
    <property type="evidence" value="ECO:0007669"/>
    <property type="project" value="InterPro"/>
</dbReference>
<proteinExistence type="predicted"/>
<keyword evidence="2" id="KW-1185">Reference proteome</keyword>
<dbReference type="STRING" id="1121266.SAMN02745883_01392"/>
<dbReference type="AlphaFoldDB" id="A0A1M6Q562"/>
<dbReference type="InterPro" id="IPR036638">
    <property type="entry name" value="HLH_DNA-bd_sf"/>
</dbReference>
<dbReference type="RefSeq" id="WP_072966939.1">
    <property type="nucleotide sequence ID" value="NZ_FRAJ01000010.1"/>
</dbReference>
<sequence>MSILDDNKNLIKEIDVLRKMLESHLSEADKPTEKEVVKISQELDKLIVLYYKKIGYSEENKLSE</sequence>
<reference evidence="1 2" key="1">
    <citation type="submission" date="2016-11" db="EMBL/GenBank/DDBJ databases">
        <authorList>
            <person name="Jaros S."/>
            <person name="Januszkiewicz K."/>
            <person name="Wedrychowicz H."/>
        </authorList>
    </citation>
    <scope>NUCLEOTIDE SEQUENCE [LARGE SCALE GENOMIC DNA]</scope>
    <source>
        <strain evidence="1 2">DSM 14501</strain>
    </source>
</reference>
<dbReference type="SUPFAM" id="SSF140500">
    <property type="entry name" value="BAS1536-like"/>
    <property type="match status" value="1"/>
</dbReference>
<dbReference type="EMBL" id="FRAJ01000010">
    <property type="protein sequence ID" value="SHK15258.1"/>
    <property type="molecule type" value="Genomic_DNA"/>
</dbReference>
<accession>A0A1M6Q562</accession>
<organism evidence="1 2">
    <name type="scientific">Caminicella sporogenes DSM 14501</name>
    <dbReference type="NCBI Taxonomy" id="1121266"/>
    <lineage>
        <taxon>Bacteria</taxon>
        <taxon>Bacillati</taxon>
        <taxon>Bacillota</taxon>
        <taxon>Clostridia</taxon>
        <taxon>Peptostreptococcales</taxon>
        <taxon>Caminicellaceae</taxon>
        <taxon>Caminicella</taxon>
    </lineage>
</organism>
<dbReference type="InterPro" id="IPR037208">
    <property type="entry name" value="Spo0E-like_sf"/>
</dbReference>
<evidence type="ECO:0000313" key="1">
    <source>
        <dbReference type="EMBL" id="SHK15258.1"/>
    </source>
</evidence>
<gene>
    <name evidence="1" type="ORF">SAMN02745883_01392</name>
</gene>
<dbReference type="Pfam" id="PF09388">
    <property type="entry name" value="SpoOE-like"/>
    <property type="match status" value="1"/>
</dbReference>